<organism evidence="2 3">
    <name type="scientific">Neolewinella lacunae</name>
    <dbReference type="NCBI Taxonomy" id="1517758"/>
    <lineage>
        <taxon>Bacteria</taxon>
        <taxon>Pseudomonadati</taxon>
        <taxon>Bacteroidota</taxon>
        <taxon>Saprospiria</taxon>
        <taxon>Saprospirales</taxon>
        <taxon>Lewinellaceae</taxon>
        <taxon>Neolewinella</taxon>
    </lineage>
</organism>
<dbReference type="RefSeq" id="WP_187465608.1">
    <property type="nucleotide sequence ID" value="NZ_JACSIT010000067.1"/>
</dbReference>
<evidence type="ECO:0000256" key="1">
    <source>
        <dbReference type="SAM" id="Phobius"/>
    </source>
</evidence>
<dbReference type="AlphaFoldDB" id="A0A923T7E7"/>
<keyword evidence="1" id="KW-0812">Transmembrane</keyword>
<dbReference type="InterPro" id="IPR027417">
    <property type="entry name" value="P-loop_NTPase"/>
</dbReference>
<name>A0A923T7E7_9BACT</name>
<evidence type="ECO:0000313" key="2">
    <source>
        <dbReference type="EMBL" id="MBC6993504.1"/>
    </source>
</evidence>
<keyword evidence="3" id="KW-1185">Reference proteome</keyword>
<comment type="caution">
    <text evidence="2">The sequence shown here is derived from an EMBL/GenBank/DDBJ whole genome shotgun (WGS) entry which is preliminary data.</text>
</comment>
<dbReference type="EMBL" id="JACSIT010000067">
    <property type="protein sequence ID" value="MBC6993504.1"/>
    <property type="molecule type" value="Genomic_DNA"/>
</dbReference>
<keyword evidence="1" id="KW-1133">Transmembrane helix</keyword>
<proteinExistence type="predicted"/>
<dbReference type="Proteomes" id="UP000650081">
    <property type="component" value="Unassembled WGS sequence"/>
</dbReference>
<reference evidence="2" key="1">
    <citation type="submission" date="2020-08" db="EMBL/GenBank/DDBJ databases">
        <title>Lewinella bacteria from marine environments.</title>
        <authorList>
            <person name="Zhong Y."/>
        </authorList>
    </citation>
    <scope>NUCLEOTIDE SEQUENCE</scope>
    <source>
        <strain evidence="2">KCTC 42187</strain>
    </source>
</reference>
<protein>
    <submittedName>
        <fullName evidence="2">Uncharacterized protein</fullName>
    </submittedName>
</protein>
<dbReference type="Gene3D" id="3.40.50.300">
    <property type="entry name" value="P-loop containing nucleotide triphosphate hydrolases"/>
    <property type="match status" value="1"/>
</dbReference>
<evidence type="ECO:0000313" key="3">
    <source>
        <dbReference type="Proteomes" id="UP000650081"/>
    </source>
</evidence>
<keyword evidence="1" id="KW-0472">Membrane</keyword>
<sequence>MKELREVINYYLKTHDTEWLQDDMSFIISLIALIGTITIILLKFFRYVIENYKKRLLIKDMSPFYTYSEVHKATNNFIEPRSQNVPPNDFEELSENNSIVISKPIIDFFMDEGFTDNNNSSGKFYFILAGAGMGKTTFLLNLYLKYKYSFFKFWARNKYSILMFPLGYEDVDSEIEKIKNKENTILLLDAFDEDMKASHDIEKRLDDLYELTWRFRKVVITCRTQFFANENSEPNLTKVKKYGGEKGFHNVGKLYLSPFDDKEVTTYLKRKFIYRLFPKFRKYSNAKSVMNHSGDLLVRPMLLSYIDTILDTPIPKYSLPNLTYSSLIKSWLQRESNRNTPDDREVYFNNLYDFSVEVAKHVYVNSISDLRISQEEAIKIADDNHIVLNKIDVTSRSLLNRDSKGFYKFSHKSILEYFLSIYLLRNNSEVLKFDFKSFDLCGRFYLFYGLTIGYKKLQYLKIRDIHQGKSIYFDDSEWSDFCRHGANRCIGEIENILYLYINFRNKIGLEYSGMISYPHYEYSVMRSKSENLLDGEESFLKARIELSSVYESIKNNKSYMEYLQTYQKKNAYNNSVDESLYEGLELEVNEKSIRP</sequence>
<feature type="transmembrane region" description="Helical" evidence="1">
    <location>
        <begin position="26"/>
        <end position="49"/>
    </location>
</feature>
<dbReference type="SUPFAM" id="SSF52540">
    <property type="entry name" value="P-loop containing nucleoside triphosphate hydrolases"/>
    <property type="match status" value="1"/>
</dbReference>
<accession>A0A923T7E7</accession>
<gene>
    <name evidence="2" type="ORF">H9S92_04990</name>
</gene>
<feature type="transmembrane region" description="Helical" evidence="1">
    <location>
        <begin position="124"/>
        <end position="144"/>
    </location>
</feature>